<gene>
    <name evidence="2" type="ORF">BDV96DRAFT_657432</name>
</gene>
<dbReference type="Gene3D" id="3.40.50.300">
    <property type="entry name" value="P-loop containing nucleotide triphosphate hydrolases"/>
    <property type="match status" value="1"/>
</dbReference>
<accession>A0A6A5ZEH8</accession>
<evidence type="ECO:0000313" key="3">
    <source>
        <dbReference type="Proteomes" id="UP000799770"/>
    </source>
</evidence>
<evidence type="ECO:0000259" key="1">
    <source>
        <dbReference type="Pfam" id="PF13086"/>
    </source>
</evidence>
<dbReference type="InterPro" id="IPR045055">
    <property type="entry name" value="DNA2/NAM7-like"/>
</dbReference>
<dbReference type="Pfam" id="PF13086">
    <property type="entry name" value="AAA_11"/>
    <property type="match status" value="1"/>
</dbReference>
<dbReference type="EMBL" id="ML977319">
    <property type="protein sequence ID" value="KAF2117343.1"/>
    <property type="molecule type" value="Genomic_DNA"/>
</dbReference>
<dbReference type="GO" id="GO:0004386">
    <property type="term" value="F:helicase activity"/>
    <property type="evidence" value="ECO:0007669"/>
    <property type="project" value="InterPro"/>
</dbReference>
<protein>
    <recommendedName>
        <fullName evidence="1">DNA2/NAM7 helicase helicase domain-containing protein</fullName>
    </recommendedName>
</protein>
<feature type="domain" description="DNA2/NAM7 helicase helicase" evidence="1">
    <location>
        <begin position="377"/>
        <end position="515"/>
    </location>
</feature>
<sequence>MPAFDLRLNGSAGTPVRFLRFDPNFLQPAQTYRFGRKSPGMFGSMESAMKNSEESRLLAADIPKHDFFWNVSFMLPKHEKAFERTSAMLYAPVLNDGLPALGNLPAESQDFVDDFIKTVSQVNIYFLDIEKERSTMEYWNSLHWARQNLKATDVGHTNHWFFSRISKYKENNKHGGQYSRFADSPKDLTIPPWLWDDKTSNDNFKCTFQHGYVVDTWRIKVSIDKFAADRDVVERLLPRDGTIVTVQVHSDGFSKCHARLYHRLDNGHPIILVVRNPPRWGAGQLQHGQQGVCSIHLTVPDINLAKELQALEVFSTRESAKEMPLNHFSLHEVVLSRMNPSRESRNFCKEFTNSTTELLEVYKDRMQFIADQLREPLNDRQKNAFDRALLGTHGALLVIEGCPGGGKTTLQAHIAIALYVMGKPVLVTAHSNPAVNELLTRVRAILTSAPPFLTHQRGKILRLHSSSCEESLLLELEGLLPQKQLLLEPEEGMDDDEVHPDLQEISLAHHLSQHCRSNLNDKDVQNYLHHRRTRDFNIVTPQLGHGDLKGACQSPYHEVKAELEKKIFGNVMILGTTMHTASGLAK</sequence>
<organism evidence="2 3">
    <name type="scientific">Lophiotrema nucula</name>
    <dbReference type="NCBI Taxonomy" id="690887"/>
    <lineage>
        <taxon>Eukaryota</taxon>
        <taxon>Fungi</taxon>
        <taxon>Dikarya</taxon>
        <taxon>Ascomycota</taxon>
        <taxon>Pezizomycotina</taxon>
        <taxon>Dothideomycetes</taxon>
        <taxon>Pleosporomycetidae</taxon>
        <taxon>Pleosporales</taxon>
        <taxon>Lophiotremataceae</taxon>
        <taxon>Lophiotrema</taxon>
    </lineage>
</organism>
<dbReference type="OrthoDB" id="6513042at2759"/>
<keyword evidence="3" id="KW-1185">Reference proteome</keyword>
<dbReference type="SUPFAM" id="SSF52540">
    <property type="entry name" value="P-loop containing nucleoside triphosphate hydrolases"/>
    <property type="match status" value="1"/>
</dbReference>
<dbReference type="PANTHER" id="PTHR10887">
    <property type="entry name" value="DNA2/NAM7 HELICASE FAMILY"/>
    <property type="match status" value="1"/>
</dbReference>
<reference evidence="2" key="1">
    <citation type="journal article" date="2020" name="Stud. Mycol.">
        <title>101 Dothideomycetes genomes: a test case for predicting lifestyles and emergence of pathogens.</title>
        <authorList>
            <person name="Haridas S."/>
            <person name="Albert R."/>
            <person name="Binder M."/>
            <person name="Bloem J."/>
            <person name="Labutti K."/>
            <person name="Salamov A."/>
            <person name="Andreopoulos B."/>
            <person name="Baker S."/>
            <person name="Barry K."/>
            <person name="Bills G."/>
            <person name="Bluhm B."/>
            <person name="Cannon C."/>
            <person name="Castanera R."/>
            <person name="Culley D."/>
            <person name="Daum C."/>
            <person name="Ezra D."/>
            <person name="Gonzalez J."/>
            <person name="Henrissat B."/>
            <person name="Kuo A."/>
            <person name="Liang C."/>
            <person name="Lipzen A."/>
            <person name="Lutzoni F."/>
            <person name="Magnuson J."/>
            <person name="Mondo S."/>
            <person name="Nolan M."/>
            <person name="Ohm R."/>
            <person name="Pangilinan J."/>
            <person name="Park H.-J."/>
            <person name="Ramirez L."/>
            <person name="Alfaro M."/>
            <person name="Sun H."/>
            <person name="Tritt A."/>
            <person name="Yoshinaga Y."/>
            <person name="Zwiers L.-H."/>
            <person name="Turgeon B."/>
            <person name="Goodwin S."/>
            <person name="Spatafora J."/>
            <person name="Crous P."/>
            <person name="Grigoriev I."/>
        </authorList>
    </citation>
    <scope>NUCLEOTIDE SEQUENCE</scope>
    <source>
        <strain evidence="2">CBS 627.86</strain>
    </source>
</reference>
<proteinExistence type="predicted"/>
<dbReference type="AlphaFoldDB" id="A0A6A5ZEH8"/>
<name>A0A6A5ZEH8_9PLEO</name>
<dbReference type="InterPro" id="IPR027417">
    <property type="entry name" value="P-loop_NTPase"/>
</dbReference>
<dbReference type="Proteomes" id="UP000799770">
    <property type="component" value="Unassembled WGS sequence"/>
</dbReference>
<evidence type="ECO:0000313" key="2">
    <source>
        <dbReference type="EMBL" id="KAF2117343.1"/>
    </source>
</evidence>
<dbReference type="InterPro" id="IPR041677">
    <property type="entry name" value="DNA2/NAM7_AAA_11"/>
</dbReference>
<dbReference type="PANTHER" id="PTHR10887:SF495">
    <property type="entry name" value="HELICASE SENATAXIN ISOFORM X1-RELATED"/>
    <property type="match status" value="1"/>
</dbReference>